<gene>
    <name evidence="2" type="ORF">RhiirC2_822635</name>
</gene>
<feature type="compositionally biased region" description="Polar residues" evidence="1">
    <location>
        <begin position="56"/>
        <end position="75"/>
    </location>
</feature>
<feature type="region of interest" description="Disordered" evidence="1">
    <location>
        <begin position="1"/>
        <end position="79"/>
    </location>
</feature>
<accession>A0A2N1MAK6</accession>
<protein>
    <submittedName>
        <fullName evidence="2">Uncharacterized protein</fullName>
    </submittedName>
</protein>
<dbReference type="AlphaFoldDB" id="A0A2N1MAK6"/>
<reference evidence="2 3" key="1">
    <citation type="submission" date="2016-04" db="EMBL/GenBank/DDBJ databases">
        <title>Genome analyses suggest a sexual origin of heterokaryosis in a supposedly ancient asexual fungus.</title>
        <authorList>
            <person name="Ropars J."/>
            <person name="Sedzielewska K."/>
            <person name="Noel J."/>
            <person name="Charron P."/>
            <person name="Farinelli L."/>
            <person name="Marton T."/>
            <person name="Kruger M."/>
            <person name="Pelin A."/>
            <person name="Brachmann A."/>
            <person name="Corradi N."/>
        </authorList>
    </citation>
    <scope>NUCLEOTIDE SEQUENCE [LARGE SCALE GENOMIC DNA]</scope>
    <source>
        <strain evidence="2 3">C2</strain>
    </source>
</reference>
<dbReference type="Proteomes" id="UP000233469">
    <property type="component" value="Unassembled WGS sequence"/>
</dbReference>
<dbReference type="VEuPathDB" id="FungiDB:FUN_015877"/>
<evidence type="ECO:0000313" key="3">
    <source>
        <dbReference type="Proteomes" id="UP000233469"/>
    </source>
</evidence>
<evidence type="ECO:0000313" key="2">
    <source>
        <dbReference type="EMBL" id="PKK58656.1"/>
    </source>
</evidence>
<feature type="region of interest" description="Disordered" evidence="1">
    <location>
        <begin position="188"/>
        <end position="209"/>
    </location>
</feature>
<organism evidence="2 3">
    <name type="scientific">Rhizophagus irregularis</name>
    <dbReference type="NCBI Taxonomy" id="588596"/>
    <lineage>
        <taxon>Eukaryota</taxon>
        <taxon>Fungi</taxon>
        <taxon>Fungi incertae sedis</taxon>
        <taxon>Mucoromycota</taxon>
        <taxon>Glomeromycotina</taxon>
        <taxon>Glomeromycetes</taxon>
        <taxon>Glomerales</taxon>
        <taxon>Glomeraceae</taxon>
        <taxon>Rhizophagus</taxon>
    </lineage>
</organism>
<dbReference type="EMBL" id="LLXL01003465">
    <property type="protein sequence ID" value="PKK58656.1"/>
    <property type="molecule type" value="Genomic_DNA"/>
</dbReference>
<name>A0A2N1MAK6_9GLOM</name>
<evidence type="ECO:0000256" key="1">
    <source>
        <dbReference type="SAM" id="MobiDB-lite"/>
    </source>
</evidence>
<sequence length="209" mass="24549">MIAANERYNQADQHYHQHNIPYSNPRNRKTQQQCQPRQLTDSSSSDLYNWDEPSDGNKNNASTSHINVTSTTSNQRKGKQVAYSTEEIDALHKKIEQQDIIIKDLCGQIKGIDIKQKEQTEHISLLQKQERLNSQKLENLSQKIHQINETITQQQPHILQIPEIHDMLKDIRNRGLVARPIYDNEHNNAYRQHNYSHPSYEDDEYVNER</sequence>
<reference evidence="2 3" key="2">
    <citation type="submission" date="2017-10" db="EMBL/GenBank/DDBJ databases">
        <title>Extensive intraspecific genome diversity in a model arbuscular mycorrhizal fungus.</title>
        <authorList>
            <person name="Chen E.C.H."/>
            <person name="Morin E."/>
            <person name="Baudet D."/>
            <person name="Noel J."/>
            <person name="Ndikumana S."/>
            <person name="Charron P."/>
            <person name="St-Onge C."/>
            <person name="Giorgi J."/>
            <person name="Grigoriev I.V."/>
            <person name="Roux C."/>
            <person name="Martin F.M."/>
            <person name="Corradi N."/>
        </authorList>
    </citation>
    <scope>NUCLEOTIDE SEQUENCE [LARGE SCALE GENOMIC DNA]</scope>
    <source>
        <strain evidence="2 3">C2</strain>
    </source>
</reference>
<proteinExistence type="predicted"/>
<comment type="caution">
    <text evidence="2">The sequence shown here is derived from an EMBL/GenBank/DDBJ whole genome shotgun (WGS) entry which is preliminary data.</text>
</comment>
<feature type="compositionally biased region" description="Polar residues" evidence="1">
    <location>
        <begin position="20"/>
        <end position="47"/>
    </location>
</feature>